<evidence type="ECO:0000259" key="3">
    <source>
        <dbReference type="Pfam" id="PF25547"/>
    </source>
</evidence>
<feature type="region of interest" description="Disordered" evidence="1">
    <location>
        <begin position="1049"/>
        <end position="1070"/>
    </location>
</feature>
<feature type="compositionally biased region" description="Basic and acidic residues" evidence="1">
    <location>
        <begin position="1055"/>
        <end position="1068"/>
    </location>
</feature>
<organism evidence="4 5">
    <name type="scientific">Nocardia camponoti</name>
    <dbReference type="NCBI Taxonomy" id="1616106"/>
    <lineage>
        <taxon>Bacteria</taxon>
        <taxon>Bacillati</taxon>
        <taxon>Actinomycetota</taxon>
        <taxon>Actinomycetes</taxon>
        <taxon>Mycobacteriales</taxon>
        <taxon>Nocardiaceae</taxon>
        <taxon>Nocardia</taxon>
    </lineage>
</organism>
<feature type="domain" description="Tox-PL" evidence="2">
    <location>
        <begin position="1025"/>
        <end position="1157"/>
    </location>
</feature>
<feature type="domain" description="Outer membrane channel protein CpnT-like N-terminal" evidence="3">
    <location>
        <begin position="10"/>
        <end position="151"/>
    </location>
</feature>
<sequence length="1854" mass="188972">MGIEIPGELQWVAKYVLGAGDWPDGDETAMRRVADGWTAMASALNTIDDDALKALNSSLSALSAGQTHTELATIRDALLKGDQSGFTSLRKWCEKQAEILEDGANDIEHTKLVIIGTMVIAAIEIAATAWTGIGLIASAAGRVAAQVAVRIAVRQLIARMLTRGAAKAAGRLALRGAAFEALEEGGTDLGARLIQVGQGNRSLDKFGVSDFLLATGAGAVGGAVGGVLGGAGGALADNASGAASKFVGHTVAGATTELGADLSAQVAAAGANSLLTGQDFKLDIGVDTFTSAGAGGVQSSIENGVHSAQHGAPSVPEVGDLSGSALGATPAVAPSSLNGGNPTAPAGLDAAANPGAEAPVDSAGGAPTAPAGLTDPGANGNVGSTVGPGAPSAPGDAGSNAGSPSNVLGGTSTAPAGLGDTGASPSPGLVDTGAPTSAPGAGESGAPTLAPGSGDAGAPTSSPGLSDTGALAPAPGSGDPGAPTASPGLGDTGAPTLAPGLGDPGAPTGSPGLGDGTSAPAVGPTNGGTPSAPADLGDTGLSATPDTSAPQNSPGDSNPAPPATTGAPGPVAPLPDSTGSDNPTILGAPDAPGSTTIVPGDTPPGQPSNTGQPTPSLPTNGANPAAPQTDSPAPASNPNANLGVTAPSPAPPSTLNLPPINQQPGPVDQSTPTVAPTVVAAQSLSATASPDSLPSTSAPVNTAPPAQASGPQAAPVPSALPTTDAAAPARPASQSPSASPSPLSGPPSPNAAPSTLAPQSNTPAPSHTTPGTTPSSVPPSSTPFGPAVGPVHAPPHSPTAPNARALREQLRTQTPPDARTVDVEARRSPFDPNPTRYRVRRFPLGPNAHVMVASVRAHIPNAHLLSPTDQQRVAESIQATVDATLNHAQRLLSGDQFLFDLDFTADPAAADISLSPMQTPADIARSLREHLGLFPPFDGGLSPTDLREISNDIARANTPSRFSDPSDSRDFGHFRLAHIEDATYQAYVEDSLRDGNQFTVGADPRTHPYGGLINDGGRAVAGRANNCLDCSLSALSSFFGVPNISAPRYPDWNEDGARDESNGERGGSERAANWLSSQAEHFPNLPIAAQFDALHNLMTELGPGSAALVCNAWHAVDDNGNPRYNDDDGTPIYDGSHATVIVFPPGATGPVWWDPQAATTSDIPPPGMVADSAALVFTIVDPSEGAQHGGTNFNQGVGQGTAQPGVSTPRVPDLGMPARVGMPRSPEPGTDSGGRGPGPRQPGDQQADRDGDRALEPVAENDRGGIRPSDRLGPTSPGLPGLPTSESDSPTSVQRGPADDHVSNDGDQPAAAQRPGPHPPVSDRQGDAALPTNGHAVVDSPVVGDGPRPSDGSLAPDSDLRQLADVAPELDSAPSLSAVELDSLHARYADDTQAGVSYHRGDPAMGDLPHRVPADPTRFTADTHVTPDGFARIGDQTLTPEEYGDLLRRSTWDGQTPIHLIGCDAASNDFAARLSTHLGVDVLAPTLPAWTDANGNVYTATALTSADGTRHPRIPPDGQWQTHHPNGTTTAHNTATSPGTVDPTSYNTDSARDRSAFHRPAHNQPNDYTAAARGLPIENITRSDPRAPTGTRPFGRERRRSFSFLNPPPATPLEPNRAYRVTDTSGRDRGLFITDDNGNIIEVVTDSGERNNPAFNPDLRAPFPNCTYTVDGGRFTYQTDDQRRVVEARGRLDLVPSLESRRGPGQGPVGHVGQREYAEINQRIRDTFVAENGREPSEAEVVLYQIVSFDGGHLFATQFLGPGEELNMVSQLMTLNRRIGENRTVDDCWRVLEQSIAEALSRVPPPQADFHISLEYDPDRPDMRTPTAIEGLLLLDGVELYHNHYVNVPALEGE</sequence>
<dbReference type="Pfam" id="PF15644">
    <property type="entry name" value="Gln_amidase"/>
    <property type="match status" value="1"/>
</dbReference>
<evidence type="ECO:0000313" key="4">
    <source>
        <dbReference type="EMBL" id="GGK40267.1"/>
    </source>
</evidence>
<dbReference type="Proteomes" id="UP000612956">
    <property type="component" value="Unassembled WGS sequence"/>
</dbReference>
<feature type="compositionally biased region" description="Polar residues" evidence="1">
    <location>
        <begin position="1519"/>
        <end position="1545"/>
    </location>
</feature>
<feature type="compositionally biased region" description="Low complexity" evidence="1">
    <location>
        <begin position="1272"/>
        <end position="1285"/>
    </location>
</feature>
<evidence type="ECO:0000259" key="2">
    <source>
        <dbReference type="Pfam" id="PF15644"/>
    </source>
</evidence>
<feature type="compositionally biased region" description="Low complexity" evidence="1">
    <location>
        <begin position="387"/>
        <end position="406"/>
    </location>
</feature>
<dbReference type="EMBL" id="BMMW01000001">
    <property type="protein sequence ID" value="GGK40267.1"/>
    <property type="molecule type" value="Genomic_DNA"/>
</dbReference>
<feature type="region of interest" description="Disordered" evidence="1">
    <location>
        <begin position="305"/>
        <end position="801"/>
    </location>
</feature>
<feature type="compositionally biased region" description="Polar residues" evidence="1">
    <location>
        <begin position="607"/>
        <end position="642"/>
    </location>
</feature>
<evidence type="ECO:0008006" key="6">
    <source>
        <dbReference type="Google" id="ProtNLM"/>
    </source>
</evidence>
<accession>A0A917QAZ5</accession>
<protein>
    <recommendedName>
        <fullName evidence="6">Tox-PL domain-containing protein</fullName>
    </recommendedName>
</protein>
<proteinExistence type="predicted"/>
<feature type="compositionally biased region" description="Polar residues" evidence="1">
    <location>
        <begin position="541"/>
        <end position="556"/>
    </location>
</feature>
<feature type="compositionally biased region" description="Low complexity" evidence="1">
    <location>
        <begin position="363"/>
        <end position="378"/>
    </location>
</feature>
<feature type="region of interest" description="Disordered" evidence="1">
    <location>
        <begin position="1517"/>
        <end position="1545"/>
    </location>
</feature>
<feature type="compositionally biased region" description="Low complexity" evidence="1">
    <location>
        <begin position="469"/>
        <end position="488"/>
    </location>
</feature>
<evidence type="ECO:0000313" key="5">
    <source>
        <dbReference type="Proteomes" id="UP000612956"/>
    </source>
</evidence>
<dbReference type="InterPro" id="IPR028908">
    <property type="entry name" value="Tox-PL_dom"/>
</dbReference>
<feature type="region of interest" description="Disordered" evidence="1">
    <location>
        <begin position="1186"/>
        <end position="1358"/>
    </location>
</feature>
<keyword evidence="5" id="KW-1185">Reference proteome</keyword>
<feature type="compositionally biased region" description="Polar residues" evidence="1">
    <location>
        <begin position="1189"/>
        <end position="1206"/>
    </location>
</feature>
<feature type="compositionally biased region" description="Low complexity" evidence="1">
    <location>
        <begin position="703"/>
        <end position="742"/>
    </location>
</feature>
<comment type="caution">
    <text evidence="4">The sequence shown here is derived from an EMBL/GenBank/DDBJ whole genome shotgun (WGS) entry which is preliminary data.</text>
</comment>
<reference evidence="4" key="1">
    <citation type="journal article" date="2014" name="Int. J. Syst. Evol. Microbiol.">
        <title>Complete genome sequence of Corynebacterium casei LMG S-19264T (=DSM 44701T), isolated from a smear-ripened cheese.</title>
        <authorList>
            <consortium name="US DOE Joint Genome Institute (JGI-PGF)"/>
            <person name="Walter F."/>
            <person name="Albersmeier A."/>
            <person name="Kalinowski J."/>
            <person name="Ruckert C."/>
        </authorList>
    </citation>
    <scope>NUCLEOTIDE SEQUENCE</scope>
    <source>
        <strain evidence="4">CGMCC 4.7278</strain>
    </source>
</reference>
<name>A0A917QAZ5_9NOCA</name>
<feature type="compositionally biased region" description="Polar residues" evidence="1">
    <location>
        <begin position="653"/>
        <end position="700"/>
    </location>
</feature>
<feature type="compositionally biased region" description="Basic and acidic residues" evidence="1">
    <location>
        <begin position="1246"/>
        <end position="1270"/>
    </location>
</feature>
<evidence type="ECO:0000256" key="1">
    <source>
        <dbReference type="SAM" id="MobiDB-lite"/>
    </source>
</evidence>
<reference evidence="4" key="2">
    <citation type="submission" date="2020-09" db="EMBL/GenBank/DDBJ databases">
        <authorList>
            <person name="Sun Q."/>
            <person name="Zhou Y."/>
        </authorList>
    </citation>
    <scope>NUCLEOTIDE SEQUENCE</scope>
    <source>
        <strain evidence="4">CGMCC 4.7278</strain>
    </source>
</reference>
<dbReference type="Pfam" id="PF25547">
    <property type="entry name" value="WXG100_2"/>
    <property type="match status" value="1"/>
</dbReference>
<dbReference type="InterPro" id="IPR057746">
    <property type="entry name" value="CpnT-like_N"/>
</dbReference>
<feature type="compositionally biased region" description="Low complexity" evidence="1">
    <location>
        <begin position="762"/>
        <end position="775"/>
    </location>
</feature>
<dbReference type="RefSeq" id="WP_188827584.1">
    <property type="nucleotide sequence ID" value="NZ_BMMW01000001.1"/>
</dbReference>
<gene>
    <name evidence="4" type="ORF">GCM10011591_09890</name>
</gene>